<dbReference type="RefSeq" id="XP_001216201.1">
    <property type="nucleotide sequence ID" value="XM_001216201.1"/>
</dbReference>
<dbReference type="VEuPathDB" id="FungiDB:ATEG_07580"/>
<organism evidence="2 3">
    <name type="scientific">Aspergillus terreus (strain NIH 2624 / FGSC A1156)</name>
    <dbReference type="NCBI Taxonomy" id="341663"/>
    <lineage>
        <taxon>Eukaryota</taxon>
        <taxon>Fungi</taxon>
        <taxon>Dikarya</taxon>
        <taxon>Ascomycota</taxon>
        <taxon>Pezizomycotina</taxon>
        <taxon>Eurotiomycetes</taxon>
        <taxon>Eurotiomycetidae</taxon>
        <taxon>Eurotiales</taxon>
        <taxon>Aspergillaceae</taxon>
        <taxon>Aspergillus</taxon>
        <taxon>Aspergillus subgen. Circumdati</taxon>
    </lineage>
</organism>
<gene>
    <name evidence="2" type="ORF">ATEG_07580</name>
</gene>
<dbReference type="AlphaFoldDB" id="Q0CFF4"/>
<sequence length="259" mass="26974">MVRKSTWMALHAVAYTPLTTAWTLTWRNETAGATIEHQDTALTCTRIYHEKGEDFSWDPEGAWCMDFWAEPTCDTRIGYSCDGRVWEKAASRNLSAFDVYPMPVESRRVYGFLSTSATPSPTAAATTLTVTHPAATSATQTAEAEGEGDSGSSLSGGAIAGIVIGDVAGARGPVVACASAAAASSRSRGGDVSHRYESELSHAVYAAYPARGVPVRTQVPHVGGVGDPVDVFGCAAVLAAGQRVSAAVCGAGRGASREL</sequence>
<accession>Q0CFF4</accession>
<evidence type="ECO:0000313" key="2">
    <source>
        <dbReference type="EMBL" id="EAU31842.1"/>
    </source>
</evidence>
<protein>
    <submittedName>
        <fullName evidence="2">Uncharacterized protein</fullName>
    </submittedName>
</protein>
<dbReference type="EMBL" id="CH476604">
    <property type="protein sequence ID" value="EAU31842.1"/>
    <property type="molecule type" value="Genomic_DNA"/>
</dbReference>
<dbReference type="OrthoDB" id="4505626at2759"/>
<dbReference type="STRING" id="341663.Q0CFF4"/>
<dbReference type="Proteomes" id="UP000007963">
    <property type="component" value="Unassembled WGS sequence"/>
</dbReference>
<feature type="chain" id="PRO_5004170069" evidence="1">
    <location>
        <begin position="22"/>
        <end position="259"/>
    </location>
</feature>
<evidence type="ECO:0000313" key="3">
    <source>
        <dbReference type="Proteomes" id="UP000007963"/>
    </source>
</evidence>
<keyword evidence="1" id="KW-0732">Signal</keyword>
<reference evidence="3" key="1">
    <citation type="submission" date="2005-09" db="EMBL/GenBank/DDBJ databases">
        <title>Annotation of the Aspergillus terreus NIH2624 genome.</title>
        <authorList>
            <person name="Birren B.W."/>
            <person name="Lander E.S."/>
            <person name="Galagan J.E."/>
            <person name="Nusbaum C."/>
            <person name="Devon K."/>
            <person name="Henn M."/>
            <person name="Ma L.-J."/>
            <person name="Jaffe D.B."/>
            <person name="Butler J."/>
            <person name="Alvarez P."/>
            <person name="Gnerre S."/>
            <person name="Grabherr M."/>
            <person name="Kleber M."/>
            <person name="Mauceli E.W."/>
            <person name="Brockman W."/>
            <person name="Rounsley S."/>
            <person name="Young S.K."/>
            <person name="LaButti K."/>
            <person name="Pushparaj V."/>
            <person name="DeCaprio D."/>
            <person name="Crawford M."/>
            <person name="Koehrsen M."/>
            <person name="Engels R."/>
            <person name="Montgomery P."/>
            <person name="Pearson M."/>
            <person name="Howarth C."/>
            <person name="Larson L."/>
            <person name="Luoma S."/>
            <person name="White J."/>
            <person name="Alvarado L."/>
            <person name="Kodira C.D."/>
            <person name="Zeng Q."/>
            <person name="Oleary S."/>
            <person name="Yandava C."/>
            <person name="Denning D.W."/>
            <person name="Nierman W.C."/>
            <person name="Milne T."/>
            <person name="Madden K."/>
        </authorList>
    </citation>
    <scope>NUCLEOTIDE SEQUENCE [LARGE SCALE GENOMIC DNA]</scope>
    <source>
        <strain evidence="3">NIH 2624 / FGSC A1156</strain>
    </source>
</reference>
<evidence type="ECO:0000256" key="1">
    <source>
        <dbReference type="SAM" id="SignalP"/>
    </source>
</evidence>
<dbReference type="GeneID" id="4323048"/>
<dbReference type="HOGENOM" id="CLU_1073553_0_0_1"/>
<feature type="signal peptide" evidence="1">
    <location>
        <begin position="1"/>
        <end position="21"/>
    </location>
</feature>
<proteinExistence type="predicted"/>
<name>Q0CFF4_ASPTN</name>
<dbReference type="eggNOG" id="ENOG502SP9Z">
    <property type="taxonomic scope" value="Eukaryota"/>
</dbReference>